<accession>A0A3S0SSM4</accession>
<dbReference type="AlphaFoldDB" id="A0A3S0SSM4"/>
<organism evidence="2 3">
    <name type="scientific">Rhizobium vallis</name>
    <dbReference type="NCBI Taxonomy" id="634290"/>
    <lineage>
        <taxon>Bacteria</taxon>
        <taxon>Pseudomonadati</taxon>
        <taxon>Pseudomonadota</taxon>
        <taxon>Alphaproteobacteria</taxon>
        <taxon>Hyphomicrobiales</taxon>
        <taxon>Rhizobiaceae</taxon>
        <taxon>Rhizobium/Agrobacterium group</taxon>
        <taxon>Rhizobium</taxon>
    </lineage>
</organism>
<comment type="caution">
    <text evidence="2">The sequence shown here is derived from an EMBL/GenBank/DDBJ whole genome shotgun (WGS) entry which is preliminary data.</text>
</comment>
<dbReference type="SUPFAM" id="SSF51971">
    <property type="entry name" value="Nucleotide-binding domain"/>
    <property type="match status" value="1"/>
</dbReference>
<evidence type="ECO:0000313" key="2">
    <source>
        <dbReference type="EMBL" id="RUM26019.1"/>
    </source>
</evidence>
<evidence type="ECO:0000259" key="1">
    <source>
        <dbReference type="Pfam" id="PF20278"/>
    </source>
</evidence>
<protein>
    <recommendedName>
        <fullName evidence="1">ABC-three component systems C-terminal domain-containing protein</fullName>
    </recommendedName>
</protein>
<name>A0A3S0SSM4_9HYPH</name>
<sequence>MVGAALCARMPAPSKVGMIGISDPLNDWITASTLPGSDGLYFLGTFERRITFYSQQVRAFRLVRALHERGMLKPNDTVAVVGGGAAGVTCALALGLLDYDVGLYDPALEVLQLQSASPRLLHPHIYEWPAPGSLDKSAGLPFLDWDLDTGKPIAKRLAAEFHSHNAMLPKLIWNKGARLEKLEKSGAEWRMTFAGGVSKIVQKVFLAMGFGDERTVGAADTYDYWKERGVGTAAVEAIAPATYLVSGNGDGALTDILNLLIDGFEHVPFTETFLGYFNQDILRTTVLKAYEGLAPEADLEPIFEKDVLTTFGERGILDRLVPQVRADRLLTVNSSGPLFSVGKAAQLNQAMVFAVLHAAQQKGVVVRRSSGMIEDVIEHADGLEPVGITLNGAALVKRFHHVILRHGPDKNERYFPAKEQFDEYQRVSTDRFKAKPELLVPPTLDAETYTVFFDLWLHRLADAARKSQLAGRSALEASTILVTWDVATQTLVQRGKVLLEELVTQCESAATPVVVQLEVTPEKIDADDLIRLSKASGGKITLSLGATVQEAWKSRLPNAATAMTAASRYPYRLVSAINIREHVDASLVRQLEAMLVAAQAAGTCDTLGKVAADVFAEVLATWAGWRHTLDASPALRRDFLAWLGSIGPESAKPWSGDVTVLERMAGALVLILATHLGEPLQPASVPRGNLSFDENGHALGSSADKLDDGGLLTEWSLPEHWDVDALILSRSSEVFVTGPDDTILNGGDPGTGLDVARRTKPAIVRNDGPWRTALKTGLPAWKTAVKEEFQAWRERQNNDRDRVLT</sequence>
<proteinExistence type="predicted"/>
<dbReference type="Pfam" id="PF20278">
    <property type="entry name" value="CTD2"/>
    <property type="match status" value="1"/>
</dbReference>
<dbReference type="Proteomes" id="UP000278823">
    <property type="component" value="Unassembled WGS sequence"/>
</dbReference>
<evidence type="ECO:0000313" key="3">
    <source>
        <dbReference type="Proteomes" id="UP000278823"/>
    </source>
</evidence>
<keyword evidence="3" id="KW-1185">Reference proteome</keyword>
<dbReference type="InterPro" id="IPR046918">
    <property type="entry name" value="ABC-3C_CTD2"/>
</dbReference>
<dbReference type="EMBL" id="RJTH01000002">
    <property type="protein sequence ID" value="RUM26019.1"/>
    <property type="molecule type" value="Genomic_DNA"/>
</dbReference>
<feature type="domain" description="ABC-three component systems C-terminal" evidence="1">
    <location>
        <begin position="576"/>
        <end position="786"/>
    </location>
</feature>
<reference evidence="3" key="1">
    <citation type="submission" date="2018-11" db="EMBL/GenBank/DDBJ databases">
        <title>Rhizobium chutanense sp. nov., isolated from root nodules of Phaseolus vulgaris in China.</title>
        <authorList>
            <person name="Huo Y."/>
        </authorList>
    </citation>
    <scope>NUCLEOTIDE SEQUENCE [LARGE SCALE GENOMIC DNA]</scope>
    <source>
        <strain evidence="3">CCBAU 65647</strain>
    </source>
</reference>
<gene>
    <name evidence="2" type="ORF">EFQ99_06910</name>
</gene>